<evidence type="ECO:0000313" key="1">
    <source>
        <dbReference type="EMBL" id="VDZ55805.1"/>
    </source>
</evidence>
<sequence>MQHGIDAGAGGAAGLQIGDVKGQHLVVGTDIVQ</sequence>
<protein>
    <submittedName>
        <fullName evidence="1">Uncharacterized protein</fullName>
    </submittedName>
</protein>
<reference evidence="1 2" key="1">
    <citation type="submission" date="2018-12" db="EMBL/GenBank/DDBJ databases">
        <authorList>
            <consortium name="Pathogen Informatics"/>
        </authorList>
    </citation>
    <scope>NUCLEOTIDE SEQUENCE [LARGE SCALE GENOMIC DNA]</scope>
    <source>
        <strain evidence="1 2">NCTC11214</strain>
    </source>
</reference>
<proteinExistence type="predicted"/>
<organism evidence="1 2">
    <name type="scientific">Serratia odorifera</name>
    <dbReference type="NCBI Taxonomy" id="618"/>
    <lineage>
        <taxon>Bacteria</taxon>
        <taxon>Pseudomonadati</taxon>
        <taxon>Pseudomonadota</taxon>
        <taxon>Gammaproteobacteria</taxon>
        <taxon>Enterobacterales</taxon>
        <taxon>Yersiniaceae</taxon>
        <taxon>Serratia</taxon>
    </lineage>
</organism>
<dbReference type="Proteomes" id="UP000281391">
    <property type="component" value="Chromosome"/>
</dbReference>
<dbReference type="EMBL" id="LR134117">
    <property type="protein sequence ID" value="VDZ55805.1"/>
    <property type="molecule type" value="Genomic_DNA"/>
</dbReference>
<evidence type="ECO:0000313" key="2">
    <source>
        <dbReference type="Proteomes" id="UP000281391"/>
    </source>
</evidence>
<accession>A0A3S4FLP1</accession>
<dbReference type="KEGG" id="sof:NCTC11214_01868"/>
<name>A0A3S4FLP1_SEROD</name>
<gene>
    <name evidence="1" type="ORF">NCTC11214_01868</name>
</gene>
<dbReference type="AlphaFoldDB" id="A0A3S4FLP1"/>